<dbReference type="AlphaFoldDB" id="A0A819QIG0"/>
<proteinExistence type="predicted"/>
<feature type="compositionally biased region" description="Acidic residues" evidence="4">
    <location>
        <begin position="354"/>
        <end position="366"/>
    </location>
</feature>
<gene>
    <name evidence="6" type="ORF">FNK824_LOCUS27709</name>
</gene>
<dbReference type="GO" id="GO:0008270">
    <property type="term" value="F:zinc ion binding"/>
    <property type="evidence" value="ECO:0007669"/>
    <property type="project" value="UniProtKB-KW"/>
</dbReference>
<evidence type="ECO:0000259" key="5">
    <source>
        <dbReference type="PROSITE" id="PS50966"/>
    </source>
</evidence>
<dbReference type="Proteomes" id="UP000663874">
    <property type="component" value="Unassembled WGS sequence"/>
</dbReference>
<sequence>MGVQFASGRWFDLMGPFYADGDHNAASIWNYIVEEDIGRIHDIFDERTDEFIGDRGFRNVDNEGFTVRIPLSLAKDQVQLSTQDANTTRKITKLRNCVERGFGRLKKWRIIGSVIDNNLISKVDSLLRILGAIDNKYFESLFAPADSDEQDVEFIKHREVISNVLQNLPTTLQWITRQVHQIVDFIPALTLETIRDYGLDDYALKLAIPYLQHATAICVKTHKSKQYSNVIKVEGIKSRYSKKSAPKHHKIFLQFDNDNWENDYTLSSDYDNDYESWLNIKCINSYCSCKSGARTVGACAHVITALYWLYCNINDVPIPGYSAKSITLQRNITDLQPFNQHRREQKTNKGDIYDTNEDESSSDEFLEDNRRKKKRTY</sequence>
<organism evidence="6 7">
    <name type="scientific">Rotaria sordida</name>
    <dbReference type="NCBI Taxonomy" id="392033"/>
    <lineage>
        <taxon>Eukaryota</taxon>
        <taxon>Metazoa</taxon>
        <taxon>Spiralia</taxon>
        <taxon>Gnathifera</taxon>
        <taxon>Rotifera</taxon>
        <taxon>Eurotatoria</taxon>
        <taxon>Bdelloidea</taxon>
        <taxon>Philodinida</taxon>
        <taxon>Philodinidae</taxon>
        <taxon>Rotaria</taxon>
    </lineage>
</organism>
<accession>A0A819QIG0</accession>
<evidence type="ECO:0000313" key="7">
    <source>
        <dbReference type="Proteomes" id="UP000663874"/>
    </source>
</evidence>
<evidence type="ECO:0000256" key="3">
    <source>
        <dbReference type="PROSITE-ProRule" id="PRU00325"/>
    </source>
</evidence>
<dbReference type="InterPro" id="IPR007527">
    <property type="entry name" value="Znf_SWIM"/>
</dbReference>
<reference evidence="6" key="1">
    <citation type="submission" date="2021-02" db="EMBL/GenBank/DDBJ databases">
        <authorList>
            <person name="Nowell W R."/>
        </authorList>
    </citation>
    <scope>NUCLEOTIDE SEQUENCE</scope>
</reference>
<evidence type="ECO:0000256" key="4">
    <source>
        <dbReference type="SAM" id="MobiDB-lite"/>
    </source>
</evidence>
<dbReference type="PROSITE" id="PS50966">
    <property type="entry name" value="ZF_SWIM"/>
    <property type="match status" value="1"/>
</dbReference>
<feature type="region of interest" description="Disordered" evidence="4">
    <location>
        <begin position="337"/>
        <end position="377"/>
    </location>
</feature>
<keyword evidence="2" id="KW-0479">Metal-binding</keyword>
<protein>
    <recommendedName>
        <fullName evidence="5">SWIM-type domain-containing protein</fullName>
    </recommendedName>
</protein>
<feature type="compositionally biased region" description="Basic and acidic residues" evidence="4">
    <location>
        <begin position="341"/>
        <end position="352"/>
    </location>
</feature>
<dbReference type="EMBL" id="CAJOBE010007299">
    <property type="protein sequence ID" value="CAF4032269.1"/>
    <property type="molecule type" value="Genomic_DNA"/>
</dbReference>
<dbReference type="Pfam" id="PF13359">
    <property type="entry name" value="DDE_Tnp_4"/>
    <property type="match status" value="1"/>
</dbReference>
<dbReference type="InterPro" id="IPR027806">
    <property type="entry name" value="HARBI1_dom"/>
</dbReference>
<feature type="domain" description="SWIM-type" evidence="5">
    <location>
        <begin position="264"/>
        <end position="310"/>
    </location>
</feature>
<comment type="cofactor">
    <cofactor evidence="1">
        <name>a divalent metal cation</name>
        <dbReference type="ChEBI" id="CHEBI:60240"/>
    </cofactor>
</comment>
<name>A0A819QIG0_9BILA</name>
<comment type="caution">
    <text evidence="6">The sequence shown here is derived from an EMBL/GenBank/DDBJ whole genome shotgun (WGS) entry which is preliminary data.</text>
</comment>
<evidence type="ECO:0000256" key="1">
    <source>
        <dbReference type="ARBA" id="ARBA00001968"/>
    </source>
</evidence>
<evidence type="ECO:0000313" key="6">
    <source>
        <dbReference type="EMBL" id="CAF4032269.1"/>
    </source>
</evidence>
<keyword evidence="3" id="KW-0862">Zinc</keyword>
<evidence type="ECO:0000256" key="2">
    <source>
        <dbReference type="ARBA" id="ARBA00022723"/>
    </source>
</evidence>
<keyword evidence="3" id="KW-0863">Zinc-finger</keyword>